<feature type="domain" description="Glycoside-hydrolase family GH114 TIM-barrel" evidence="3">
    <location>
        <begin position="107"/>
        <end position="203"/>
    </location>
</feature>
<feature type="compositionally biased region" description="Polar residues" evidence="1">
    <location>
        <begin position="33"/>
        <end position="51"/>
    </location>
</feature>
<keyword evidence="4" id="KW-0436">Ligase</keyword>
<evidence type="ECO:0000313" key="5">
    <source>
        <dbReference type="Proteomes" id="UP000247772"/>
    </source>
</evidence>
<dbReference type="InterPro" id="IPR017853">
    <property type="entry name" value="GH"/>
</dbReference>
<evidence type="ECO:0000256" key="1">
    <source>
        <dbReference type="SAM" id="MobiDB-lite"/>
    </source>
</evidence>
<organism evidence="4 5">
    <name type="scientific">Paraburkholderia silvatlantica</name>
    <dbReference type="NCBI Taxonomy" id="321895"/>
    <lineage>
        <taxon>Bacteria</taxon>
        <taxon>Pseudomonadati</taxon>
        <taxon>Pseudomonadota</taxon>
        <taxon>Betaproteobacteria</taxon>
        <taxon>Burkholderiales</taxon>
        <taxon>Burkholderiaceae</taxon>
        <taxon>Paraburkholderia</taxon>
    </lineage>
</organism>
<reference evidence="4 5" key="1">
    <citation type="submission" date="2018-06" db="EMBL/GenBank/DDBJ databases">
        <title>Genomic Encyclopedia of Type Strains, Phase IV (KMG-V): Genome sequencing to study the core and pangenomes of soil and plant-associated prokaryotes.</title>
        <authorList>
            <person name="Whitman W."/>
        </authorList>
    </citation>
    <scope>NUCLEOTIDE SEQUENCE [LARGE SCALE GENOMIC DNA]</scope>
    <source>
        <strain evidence="4 5">SRCL-318</strain>
    </source>
</reference>
<dbReference type="PROSITE" id="PS51257">
    <property type="entry name" value="PROKAR_LIPOPROTEIN"/>
    <property type="match status" value="1"/>
</dbReference>
<evidence type="ECO:0000259" key="3">
    <source>
        <dbReference type="Pfam" id="PF03537"/>
    </source>
</evidence>
<dbReference type="Pfam" id="PF03537">
    <property type="entry name" value="Glyco_hydro_114"/>
    <property type="match status" value="1"/>
</dbReference>
<dbReference type="AlphaFoldDB" id="A0A2V4T7A0"/>
<proteinExistence type="predicted"/>
<dbReference type="GO" id="GO:0004812">
    <property type="term" value="F:aminoacyl-tRNA ligase activity"/>
    <property type="evidence" value="ECO:0007669"/>
    <property type="project" value="UniProtKB-KW"/>
</dbReference>
<dbReference type="OrthoDB" id="10730at2"/>
<accession>A0A2V4T7A0</accession>
<feature type="chain" id="PRO_5016045004" evidence="2">
    <location>
        <begin position="24"/>
        <end position="348"/>
    </location>
</feature>
<dbReference type="Proteomes" id="UP000247772">
    <property type="component" value="Unassembled WGS sequence"/>
</dbReference>
<dbReference type="PANTHER" id="PTHR35882:SF2">
    <property type="entry name" value="PELA"/>
    <property type="match status" value="1"/>
</dbReference>
<keyword evidence="4" id="KW-0030">Aminoacyl-tRNA synthetase</keyword>
<feature type="region of interest" description="Disordered" evidence="1">
    <location>
        <begin position="31"/>
        <end position="51"/>
    </location>
</feature>
<dbReference type="EMBL" id="QJSQ01000026">
    <property type="protein sequence ID" value="PYE17200.1"/>
    <property type="molecule type" value="Genomic_DNA"/>
</dbReference>
<dbReference type="InterPro" id="IPR004352">
    <property type="entry name" value="GH114_TIM-barrel"/>
</dbReference>
<dbReference type="Gene3D" id="3.20.20.70">
    <property type="entry name" value="Aldolase class I"/>
    <property type="match status" value="1"/>
</dbReference>
<gene>
    <name evidence="4" type="ORF">C7410_1269</name>
</gene>
<protein>
    <submittedName>
        <fullName evidence="4">Cysteinyl-tRNA synthetase</fullName>
    </submittedName>
</protein>
<dbReference type="RefSeq" id="WP_110856790.1">
    <property type="nucleotide sequence ID" value="NZ_QJSQ01000026.1"/>
</dbReference>
<dbReference type="InterPro" id="IPR013785">
    <property type="entry name" value="Aldolase_TIM"/>
</dbReference>
<name>A0A2V4T7A0_9BURK</name>
<dbReference type="PANTHER" id="PTHR35882">
    <property type="entry name" value="PELA"/>
    <property type="match status" value="1"/>
</dbReference>
<keyword evidence="2" id="KW-0732">Signal</keyword>
<evidence type="ECO:0000313" key="4">
    <source>
        <dbReference type="EMBL" id="PYE17200.1"/>
    </source>
</evidence>
<comment type="caution">
    <text evidence="4">The sequence shown here is derived from an EMBL/GenBank/DDBJ whole genome shotgun (WGS) entry which is preliminary data.</text>
</comment>
<evidence type="ECO:0000256" key="2">
    <source>
        <dbReference type="SAM" id="SignalP"/>
    </source>
</evidence>
<sequence length="348" mass="36052">MTAHKNSVLRTHTAALVSAALLAGCGGGGGTASQPASQPATSGTSNTNTPAAVSINGSTSVTIAASRNLDAHGAWVVYYGAASQADLARMAQTFRLIVVDANPANGSPAITPSQIATLRSDGAKVLSYLNFGACETWRTYWNNAPSGFMACSTNTAAQLGKMAGYPEYWMNPANSDYQHLIADYVAPQLMATGVDGLMLDNFELVGHGSSASDGPCDTACAQGGLNLVARLRNAFPGAPIVLNHAPVAALGGTSGGIAFPMLVDGDFDEQVFAPTQDSTQVQELQTWRSMEATLPRGAFFTGTLDYMSDCAQTGAAQTDWNASLSAGLNPSVATSALNQICWWPFLPS</sequence>
<dbReference type="SUPFAM" id="SSF51445">
    <property type="entry name" value="(Trans)glycosidases"/>
    <property type="match status" value="1"/>
</dbReference>
<feature type="signal peptide" evidence="2">
    <location>
        <begin position="1"/>
        <end position="23"/>
    </location>
</feature>